<feature type="region of interest" description="Disordered" evidence="1">
    <location>
        <begin position="1"/>
        <end position="21"/>
    </location>
</feature>
<proteinExistence type="predicted"/>
<accession>A0AAV9ZYQ9</accession>
<dbReference type="Proteomes" id="UP001362999">
    <property type="component" value="Unassembled WGS sequence"/>
</dbReference>
<reference evidence="2 3" key="1">
    <citation type="journal article" date="2024" name="J Genomics">
        <title>Draft genome sequencing and assembly of Favolaschia claudopus CIRM-BRFM 2984 isolated from oak limbs.</title>
        <authorList>
            <person name="Navarro D."/>
            <person name="Drula E."/>
            <person name="Chaduli D."/>
            <person name="Cazenave R."/>
            <person name="Ahrendt S."/>
            <person name="Wang J."/>
            <person name="Lipzen A."/>
            <person name="Daum C."/>
            <person name="Barry K."/>
            <person name="Grigoriev I.V."/>
            <person name="Favel A."/>
            <person name="Rosso M.N."/>
            <person name="Martin F."/>
        </authorList>
    </citation>
    <scope>NUCLEOTIDE SEQUENCE [LARGE SCALE GENOMIC DNA]</scope>
    <source>
        <strain evidence="2 3">CIRM-BRFM 2984</strain>
    </source>
</reference>
<evidence type="ECO:0000256" key="1">
    <source>
        <dbReference type="SAM" id="MobiDB-lite"/>
    </source>
</evidence>
<organism evidence="2 3">
    <name type="scientific">Favolaschia claudopus</name>
    <dbReference type="NCBI Taxonomy" id="2862362"/>
    <lineage>
        <taxon>Eukaryota</taxon>
        <taxon>Fungi</taxon>
        <taxon>Dikarya</taxon>
        <taxon>Basidiomycota</taxon>
        <taxon>Agaricomycotina</taxon>
        <taxon>Agaricomycetes</taxon>
        <taxon>Agaricomycetidae</taxon>
        <taxon>Agaricales</taxon>
        <taxon>Marasmiineae</taxon>
        <taxon>Mycenaceae</taxon>
        <taxon>Favolaschia</taxon>
    </lineage>
</organism>
<dbReference type="AlphaFoldDB" id="A0AAV9ZYQ9"/>
<feature type="region of interest" description="Disordered" evidence="1">
    <location>
        <begin position="45"/>
        <end position="69"/>
    </location>
</feature>
<evidence type="ECO:0000313" key="2">
    <source>
        <dbReference type="EMBL" id="KAK6996355.1"/>
    </source>
</evidence>
<keyword evidence="3" id="KW-1185">Reference proteome</keyword>
<comment type="caution">
    <text evidence="2">The sequence shown here is derived from an EMBL/GenBank/DDBJ whole genome shotgun (WGS) entry which is preliminary data.</text>
</comment>
<evidence type="ECO:0000313" key="3">
    <source>
        <dbReference type="Proteomes" id="UP001362999"/>
    </source>
</evidence>
<protein>
    <submittedName>
        <fullName evidence="2">Uncharacterized protein</fullName>
    </submittedName>
</protein>
<name>A0AAV9ZYQ9_9AGAR</name>
<sequence length="399" mass="43190">MSSQVKLSKVRPAKGSGHQSTSYLPQVTFCGLVVTTSLLQHQQHQNLRTTSPLLPKPLDAPEPKRGQRPSWWAEDNHGVGCFVIGNVSAAACAGLLVQFLAMPDKAVFAPEQVAAFITSNICHPFTMLTNLGSRLVGSADVRASDEFEAEFDGSFAIGLGGLHGLAPDIMSAYLALPVALKSGAESATVQTVYSDLVELSSALLLCLQHLRSRRDRILWDPCGGCRELAVILHAKDTDLPVASEDDFNRLNLKLLVTALDKPTPNLAEITFLLMDALGDASNPREMTADSVIKGGEFGMRRFYTHVVVRVLDTLNTSHSEYPAILTAIHQASSGIARKVRNYFKTGGSSTGSARNQPAYELQRVLHWGWSVAVGRLVLLGPRQRAGPEFQILAGAEIRQ</sequence>
<gene>
    <name evidence="2" type="ORF">R3P38DRAFT_3629023</name>
</gene>
<dbReference type="EMBL" id="JAWWNJ010000098">
    <property type="protein sequence ID" value="KAK6996355.1"/>
    <property type="molecule type" value="Genomic_DNA"/>
</dbReference>